<dbReference type="Proteomes" id="UP001175227">
    <property type="component" value="Unassembled WGS sequence"/>
</dbReference>
<comment type="caution">
    <text evidence="1">The sequence shown here is derived from an EMBL/GenBank/DDBJ whole genome shotgun (WGS) entry which is preliminary data.</text>
</comment>
<sequence length="214" mass="24076">MSTMLTLLGQPQAIPKELYNKIEPYRKFIIYGECTHSSFSVTLKRVRFPPHGLWLRLPSRIVQPVHRPDIVQPPQEWLDHLNIWLSSYYSHPDTSSRALFGLDTTNKREKETFIEATAALTGADLGAAPDPVIHGAVTEQTKRALLDAEIFPSVLPLVTIEYVACLSTNWALFETARMHKELVAENKKIQPAHFIAIKGADHFVRPAHATSDVS</sequence>
<proteinExistence type="predicted"/>
<keyword evidence="2" id="KW-1185">Reference proteome</keyword>
<organism evidence="1 2">
    <name type="scientific">Armillaria novae-zelandiae</name>
    <dbReference type="NCBI Taxonomy" id="153914"/>
    <lineage>
        <taxon>Eukaryota</taxon>
        <taxon>Fungi</taxon>
        <taxon>Dikarya</taxon>
        <taxon>Basidiomycota</taxon>
        <taxon>Agaricomycotina</taxon>
        <taxon>Agaricomycetes</taxon>
        <taxon>Agaricomycetidae</taxon>
        <taxon>Agaricales</taxon>
        <taxon>Marasmiineae</taxon>
        <taxon>Physalacriaceae</taxon>
        <taxon>Armillaria</taxon>
    </lineage>
</organism>
<accession>A0AA39UB61</accession>
<protein>
    <submittedName>
        <fullName evidence="1">Uncharacterized protein</fullName>
    </submittedName>
</protein>
<name>A0AA39UB61_9AGAR</name>
<gene>
    <name evidence="1" type="ORF">IW261DRAFT_1622499</name>
</gene>
<evidence type="ECO:0000313" key="2">
    <source>
        <dbReference type="Proteomes" id="UP001175227"/>
    </source>
</evidence>
<evidence type="ECO:0000313" key="1">
    <source>
        <dbReference type="EMBL" id="KAK0480028.1"/>
    </source>
</evidence>
<reference evidence="1" key="1">
    <citation type="submission" date="2023-06" db="EMBL/GenBank/DDBJ databases">
        <authorList>
            <consortium name="Lawrence Berkeley National Laboratory"/>
            <person name="Ahrendt S."/>
            <person name="Sahu N."/>
            <person name="Indic B."/>
            <person name="Wong-Bajracharya J."/>
            <person name="Merenyi Z."/>
            <person name="Ke H.-M."/>
            <person name="Monk M."/>
            <person name="Kocsube S."/>
            <person name="Drula E."/>
            <person name="Lipzen A."/>
            <person name="Balint B."/>
            <person name="Henrissat B."/>
            <person name="Andreopoulos B."/>
            <person name="Martin F.M."/>
            <person name="Harder C.B."/>
            <person name="Rigling D."/>
            <person name="Ford K.L."/>
            <person name="Foster G.D."/>
            <person name="Pangilinan J."/>
            <person name="Papanicolaou A."/>
            <person name="Barry K."/>
            <person name="LaButti K."/>
            <person name="Viragh M."/>
            <person name="Koriabine M."/>
            <person name="Yan M."/>
            <person name="Riley R."/>
            <person name="Champramary S."/>
            <person name="Plett K.L."/>
            <person name="Tsai I.J."/>
            <person name="Slot J."/>
            <person name="Sipos G."/>
            <person name="Plett J."/>
            <person name="Nagy L.G."/>
            <person name="Grigoriev I.V."/>
        </authorList>
    </citation>
    <scope>NUCLEOTIDE SEQUENCE</scope>
    <source>
        <strain evidence="1">ICMP 16352</strain>
    </source>
</reference>
<dbReference type="AlphaFoldDB" id="A0AA39UB61"/>
<dbReference type="EMBL" id="JAUEPR010000010">
    <property type="protein sequence ID" value="KAK0480028.1"/>
    <property type="molecule type" value="Genomic_DNA"/>
</dbReference>